<sequence>MAISHAVINEISDKTSMVDLVSEYTSLRFSGGQYSGLCPFHSEKTPSFSVNEEKKLFYCFGCHKGGNLFQFVMEMESLNFSEAVHYLGQRAGVEILEEKDRQNQSRVGALFDLYAGVTRSFHYLLKETGTGKKALDYLYARGFSDDIIDTFQLGYAPQDPNWLYDFLKKKGYSSDFLAESGLFSRNDSRYPLFRNRLIIPIASTQGRVIAFGGRLLEGEGPKYLNSPETPIFRKSRTLFGLDKAVKAVRSSGRFFLCEGYMDVMALYQAGIPESLAPLGTSFTQDQANLLKRYADRGILLFDNDDAGQAAAAKSIVLCAKSGIETSIAAVAGGKDPADILEKEGGQALQKLLQYTINSLDYLVEKAMARFSAGTPEGKHRILSDLAPFIEAQDSAVKRDGYLGRLSDMLEVNVTALTADLSQKTTPSREVPREQKDPERIGSDLFLMLGAAAYPEHFPFIRQYVNADDLKDARARQLFIILEDAFRRDELDMNAIAQNVDNEEVRGLIFDKAFSGELGPDPKLVLQEALRRVRYGALARRQKDVIRALDRAERNGVSREELKSLLTEKMYLTDELQKLRVRQA</sequence>
<evidence type="ECO:0000313" key="17">
    <source>
        <dbReference type="Proteomes" id="UP000192343"/>
    </source>
</evidence>
<dbReference type="Gene3D" id="3.90.580.10">
    <property type="entry name" value="Zinc finger, CHC2-type domain"/>
    <property type="match status" value="1"/>
</dbReference>
<evidence type="ECO:0000256" key="14">
    <source>
        <dbReference type="PIRSR" id="PIRSR002811-1"/>
    </source>
</evidence>
<keyword evidence="9" id="KW-0460">Magnesium</keyword>
<dbReference type="GO" id="GO:0003677">
    <property type="term" value="F:DNA binding"/>
    <property type="evidence" value="ECO:0007669"/>
    <property type="project" value="UniProtKB-KW"/>
</dbReference>
<dbReference type="SUPFAM" id="SSF57783">
    <property type="entry name" value="Zinc beta-ribbon"/>
    <property type="match status" value="1"/>
</dbReference>
<dbReference type="Pfam" id="PF10410">
    <property type="entry name" value="DnaB_bind"/>
    <property type="match status" value="1"/>
</dbReference>
<dbReference type="InterPro" id="IPR006295">
    <property type="entry name" value="DNA_primase_DnaG"/>
</dbReference>
<dbReference type="InterPro" id="IPR037068">
    <property type="entry name" value="DNA_primase_core_N_sf"/>
</dbReference>
<keyword evidence="7 12" id="KW-0863">Zinc-finger</keyword>
<keyword evidence="10 12" id="KW-0238">DNA-binding</keyword>
<dbReference type="HAMAP" id="MF_00974">
    <property type="entry name" value="DNA_primase_DnaG"/>
    <property type="match status" value="1"/>
</dbReference>
<feature type="zinc finger region" description="CHC2-type" evidence="12 14">
    <location>
        <begin position="38"/>
        <end position="62"/>
    </location>
</feature>
<keyword evidence="4 12" id="KW-0548">Nucleotidyltransferase</keyword>
<dbReference type="EC" id="2.7.7.101" evidence="12"/>
<keyword evidence="1 12" id="KW-0240">DNA-directed RNA polymerase</keyword>
<dbReference type="PIRSF" id="PIRSF002811">
    <property type="entry name" value="DnaG"/>
    <property type="match status" value="1"/>
</dbReference>
<dbReference type="InterPro" id="IPR050219">
    <property type="entry name" value="DnaG_primase"/>
</dbReference>
<dbReference type="PROSITE" id="PS50880">
    <property type="entry name" value="TOPRIM"/>
    <property type="match status" value="1"/>
</dbReference>
<dbReference type="Proteomes" id="UP000192343">
    <property type="component" value="Unassembled WGS sequence"/>
</dbReference>
<evidence type="ECO:0000256" key="13">
    <source>
        <dbReference type="PIRNR" id="PIRNR002811"/>
    </source>
</evidence>
<proteinExistence type="inferred from homology"/>
<dbReference type="GO" id="GO:0003899">
    <property type="term" value="F:DNA-directed RNA polymerase activity"/>
    <property type="evidence" value="ECO:0007669"/>
    <property type="project" value="UniProtKB-UniRule"/>
</dbReference>
<evidence type="ECO:0000256" key="8">
    <source>
        <dbReference type="ARBA" id="ARBA00022833"/>
    </source>
</evidence>
<organism evidence="16 17">
    <name type="scientific">Marispirochaeta aestuarii</name>
    <dbReference type="NCBI Taxonomy" id="1963862"/>
    <lineage>
        <taxon>Bacteria</taxon>
        <taxon>Pseudomonadati</taxon>
        <taxon>Spirochaetota</taxon>
        <taxon>Spirochaetia</taxon>
        <taxon>Spirochaetales</taxon>
        <taxon>Spirochaetaceae</taxon>
        <taxon>Marispirochaeta</taxon>
    </lineage>
</organism>
<protein>
    <recommendedName>
        <fullName evidence="12 13">DNA primase</fullName>
        <ecNumber evidence="12">2.7.7.101</ecNumber>
    </recommendedName>
</protein>
<name>A0A1Y1S0G2_9SPIO</name>
<gene>
    <name evidence="12" type="primary">dnaG</name>
    <name evidence="16" type="ORF">B4O97_05960</name>
</gene>
<dbReference type="NCBIfam" id="TIGR01391">
    <property type="entry name" value="dnaG"/>
    <property type="match status" value="1"/>
</dbReference>
<dbReference type="Pfam" id="PF08275">
    <property type="entry name" value="DNAG_N"/>
    <property type="match status" value="1"/>
</dbReference>
<evidence type="ECO:0000256" key="2">
    <source>
        <dbReference type="ARBA" id="ARBA00022515"/>
    </source>
</evidence>
<keyword evidence="6 12" id="KW-0479">Metal-binding</keyword>
<evidence type="ECO:0000256" key="1">
    <source>
        <dbReference type="ARBA" id="ARBA00022478"/>
    </source>
</evidence>
<evidence type="ECO:0000256" key="6">
    <source>
        <dbReference type="ARBA" id="ARBA00022723"/>
    </source>
</evidence>
<dbReference type="GO" id="GO:0008270">
    <property type="term" value="F:zinc ion binding"/>
    <property type="evidence" value="ECO:0007669"/>
    <property type="project" value="UniProtKB-UniRule"/>
</dbReference>
<dbReference type="Pfam" id="PF01807">
    <property type="entry name" value="Zn_ribbon_DnaG"/>
    <property type="match status" value="1"/>
</dbReference>
<comment type="cofactor">
    <cofactor evidence="12 13 14">
        <name>Zn(2+)</name>
        <dbReference type="ChEBI" id="CHEBI:29105"/>
    </cofactor>
    <text evidence="12 13 14">Binds 1 zinc ion per monomer.</text>
</comment>
<dbReference type="OrthoDB" id="9803773at2"/>
<dbReference type="SUPFAM" id="SSF56731">
    <property type="entry name" value="DNA primase core"/>
    <property type="match status" value="1"/>
</dbReference>
<evidence type="ECO:0000256" key="9">
    <source>
        <dbReference type="ARBA" id="ARBA00022842"/>
    </source>
</evidence>
<dbReference type="SMART" id="SM00493">
    <property type="entry name" value="TOPRIM"/>
    <property type="match status" value="1"/>
</dbReference>
<dbReference type="FunFam" id="3.90.580.10:FF:000001">
    <property type="entry name" value="DNA primase"/>
    <property type="match status" value="1"/>
</dbReference>
<comment type="similarity">
    <text evidence="12 13">Belongs to the DnaG primase family.</text>
</comment>
<comment type="caution">
    <text evidence="16">The sequence shown here is derived from an EMBL/GenBank/DDBJ whole genome shotgun (WGS) entry which is preliminary data.</text>
</comment>
<reference evidence="16 17" key="1">
    <citation type="submission" date="2017-03" db="EMBL/GenBank/DDBJ databases">
        <title>Draft Genome sequence of Marispirochaeta sp. strain JC444.</title>
        <authorList>
            <person name="Shivani Y."/>
            <person name="Subhash Y."/>
            <person name="Sasikala C."/>
            <person name="Ramana C."/>
        </authorList>
    </citation>
    <scope>NUCLEOTIDE SEQUENCE [LARGE SCALE GENOMIC DNA]</scope>
    <source>
        <strain evidence="16 17">JC444</strain>
    </source>
</reference>
<dbReference type="InterPro" id="IPR036977">
    <property type="entry name" value="DNA_primase_Znf_CHC2"/>
</dbReference>
<dbReference type="GO" id="GO:0006269">
    <property type="term" value="P:DNA replication, synthesis of primer"/>
    <property type="evidence" value="ECO:0007669"/>
    <property type="project" value="UniProtKB-UniRule"/>
</dbReference>
<evidence type="ECO:0000256" key="7">
    <source>
        <dbReference type="ARBA" id="ARBA00022771"/>
    </source>
</evidence>
<dbReference type="GO" id="GO:0000428">
    <property type="term" value="C:DNA-directed RNA polymerase complex"/>
    <property type="evidence" value="ECO:0007669"/>
    <property type="project" value="UniProtKB-KW"/>
</dbReference>
<evidence type="ECO:0000259" key="15">
    <source>
        <dbReference type="PROSITE" id="PS50880"/>
    </source>
</evidence>
<evidence type="ECO:0000256" key="10">
    <source>
        <dbReference type="ARBA" id="ARBA00023125"/>
    </source>
</evidence>
<dbReference type="InterPro" id="IPR034151">
    <property type="entry name" value="TOPRIM_DnaG_bac"/>
</dbReference>
<dbReference type="AlphaFoldDB" id="A0A1Y1S0G2"/>
<dbReference type="SMART" id="SM00400">
    <property type="entry name" value="ZnF_CHCC"/>
    <property type="match status" value="1"/>
</dbReference>
<comment type="subunit">
    <text evidence="12">Monomer. Interacts with DnaB.</text>
</comment>
<dbReference type="GO" id="GO:1990077">
    <property type="term" value="C:primosome complex"/>
    <property type="evidence" value="ECO:0007669"/>
    <property type="project" value="UniProtKB-KW"/>
</dbReference>
<keyword evidence="2 12" id="KW-0639">Primosome</keyword>
<dbReference type="Pfam" id="PF13155">
    <property type="entry name" value="Toprim_2"/>
    <property type="match status" value="1"/>
</dbReference>
<dbReference type="CDD" id="cd03364">
    <property type="entry name" value="TOPRIM_DnaG_primases"/>
    <property type="match status" value="1"/>
</dbReference>
<dbReference type="PANTHER" id="PTHR30313">
    <property type="entry name" value="DNA PRIMASE"/>
    <property type="match status" value="1"/>
</dbReference>
<keyword evidence="17" id="KW-1185">Reference proteome</keyword>
<dbReference type="InterPro" id="IPR002694">
    <property type="entry name" value="Znf_CHC2"/>
</dbReference>
<keyword evidence="11 12" id="KW-0804">Transcription</keyword>
<comment type="catalytic activity">
    <reaction evidence="12">
        <text>ssDNA + n NTP = ssDNA/pppN(pN)n-1 hybrid + (n-1) diphosphate.</text>
        <dbReference type="EC" id="2.7.7.101"/>
    </reaction>
</comment>
<dbReference type="STRING" id="1963862.B4O97_05960"/>
<evidence type="ECO:0000256" key="11">
    <source>
        <dbReference type="ARBA" id="ARBA00023163"/>
    </source>
</evidence>
<dbReference type="Gene3D" id="3.90.980.10">
    <property type="entry name" value="DNA primase, catalytic core, N-terminal domain"/>
    <property type="match status" value="1"/>
</dbReference>
<evidence type="ECO:0000256" key="3">
    <source>
        <dbReference type="ARBA" id="ARBA00022679"/>
    </source>
</evidence>
<accession>A0A1Y1S0G2</accession>
<dbReference type="PANTHER" id="PTHR30313:SF2">
    <property type="entry name" value="DNA PRIMASE"/>
    <property type="match status" value="1"/>
</dbReference>
<dbReference type="InterPro" id="IPR006171">
    <property type="entry name" value="TOPRIM_dom"/>
</dbReference>
<dbReference type="GO" id="GO:0005737">
    <property type="term" value="C:cytoplasm"/>
    <property type="evidence" value="ECO:0007669"/>
    <property type="project" value="TreeGrafter"/>
</dbReference>
<keyword evidence="5 12" id="KW-0235">DNA replication</keyword>
<dbReference type="InterPro" id="IPR030846">
    <property type="entry name" value="DnaG_bac"/>
</dbReference>
<evidence type="ECO:0000256" key="12">
    <source>
        <dbReference type="HAMAP-Rule" id="MF_00974"/>
    </source>
</evidence>
<dbReference type="EMBL" id="MWQY01000005">
    <property type="protein sequence ID" value="ORC36607.1"/>
    <property type="molecule type" value="Genomic_DNA"/>
</dbReference>
<dbReference type="InterPro" id="IPR019475">
    <property type="entry name" value="DNA_primase_DnaB-bd"/>
</dbReference>
<keyword evidence="8 12" id="KW-0862">Zinc</keyword>
<comment type="domain">
    <text evidence="12">Contains an N-terminal zinc-binding domain, a central core domain that contains the primase activity, and a C-terminal DnaB-binding domain.</text>
</comment>
<dbReference type="Gene3D" id="3.40.1360.10">
    <property type="match status" value="1"/>
</dbReference>
<comment type="function">
    <text evidence="12 13">RNA polymerase that catalyzes the synthesis of short RNA molecules used as primers for DNA polymerase during DNA replication.</text>
</comment>
<evidence type="ECO:0000256" key="4">
    <source>
        <dbReference type="ARBA" id="ARBA00022695"/>
    </source>
</evidence>
<feature type="domain" description="Toprim" evidence="15">
    <location>
        <begin position="252"/>
        <end position="333"/>
    </location>
</feature>
<dbReference type="InterPro" id="IPR013264">
    <property type="entry name" value="DNAG_N"/>
</dbReference>
<evidence type="ECO:0000256" key="5">
    <source>
        <dbReference type="ARBA" id="ARBA00022705"/>
    </source>
</evidence>
<dbReference type="RefSeq" id="WP_083049161.1">
    <property type="nucleotide sequence ID" value="NZ_MWQY01000005.1"/>
</dbReference>
<evidence type="ECO:0000313" key="16">
    <source>
        <dbReference type="EMBL" id="ORC36607.1"/>
    </source>
</evidence>
<keyword evidence="3 12" id="KW-0808">Transferase</keyword>